<name>A0A1X7J7E2_9BACT</name>
<feature type="domain" description="CheW-like" evidence="15">
    <location>
        <begin position="485"/>
        <end position="621"/>
    </location>
</feature>
<dbReference type="Gene3D" id="1.10.287.560">
    <property type="entry name" value="Histidine kinase CheA-like, homodimeric domain"/>
    <property type="match status" value="1"/>
</dbReference>
<protein>
    <recommendedName>
        <fullName evidence="3">Chemotaxis protein CheA</fullName>
        <ecNumber evidence="2">2.7.13.3</ecNumber>
    </recommendedName>
</protein>
<evidence type="ECO:0000259" key="14">
    <source>
        <dbReference type="PROSITE" id="PS50109"/>
    </source>
</evidence>
<feature type="modified residue" description="Phosphohistidine" evidence="12">
    <location>
        <position position="61"/>
    </location>
</feature>
<evidence type="ECO:0000313" key="17">
    <source>
        <dbReference type="EMBL" id="SMG23489.1"/>
    </source>
</evidence>
<keyword evidence="9" id="KW-0067">ATP-binding</keyword>
<dbReference type="STRING" id="561720.SAMN06275492_10937"/>
<dbReference type="SMART" id="SM01231">
    <property type="entry name" value="H-kinase_dim"/>
    <property type="match status" value="1"/>
</dbReference>
<evidence type="ECO:0000256" key="12">
    <source>
        <dbReference type="PROSITE-ProRule" id="PRU00110"/>
    </source>
</evidence>
<dbReference type="PANTHER" id="PTHR43395:SF10">
    <property type="entry name" value="CHEMOTAXIS PROTEIN CHEA"/>
    <property type="match status" value="1"/>
</dbReference>
<dbReference type="PRINTS" id="PR00344">
    <property type="entry name" value="BCTRLSENSOR"/>
</dbReference>
<evidence type="ECO:0000256" key="1">
    <source>
        <dbReference type="ARBA" id="ARBA00000085"/>
    </source>
</evidence>
<proteinExistence type="predicted"/>
<keyword evidence="5 12" id="KW-0597">Phosphoprotein</keyword>
<feature type="domain" description="Histidine kinase" evidence="14">
    <location>
        <begin position="233"/>
        <end position="483"/>
    </location>
</feature>
<dbReference type="GO" id="GO:0000155">
    <property type="term" value="F:phosphorelay sensor kinase activity"/>
    <property type="evidence" value="ECO:0007669"/>
    <property type="project" value="InterPro"/>
</dbReference>
<dbReference type="OrthoDB" id="9803176at2"/>
<dbReference type="EMBL" id="FXBB01000009">
    <property type="protein sequence ID" value="SMG23489.1"/>
    <property type="molecule type" value="Genomic_DNA"/>
</dbReference>
<dbReference type="InterPro" id="IPR004358">
    <property type="entry name" value="Sig_transdc_His_kin-like_C"/>
</dbReference>
<evidence type="ECO:0000256" key="3">
    <source>
        <dbReference type="ARBA" id="ARBA00021495"/>
    </source>
</evidence>
<keyword evidence="18" id="KW-1185">Reference proteome</keyword>
<dbReference type="InterPro" id="IPR004105">
    <property type="entry name" value="CheA-like_dim"/>
</dbReference>
<organism evidence="17 18">
    <name type="scientific">Dethiosulfovibrio salsuginis</name>
    <dbReference type="NCBI Taxonomy" id="561720"/>
    <lineage>
        <taxon>Bacteria</taxon>
        <taxon>Thermotogati</taxon>
        <taxon>Synergistota</taxon>
        <taxon>Synergistia</taxon>
        <taxon>Synergistales</taxon>
        <taxon>Dethiosulfovibrionaceae</taxon>
        <taxon>Dethiosulfovibrio</taxon>
    </lineage>
</organism>
<dbReference type="GO" id="GO:0005524">
    <property type="term" value="F:ATP binding"/>
    <property type="evidence" value="ECO:0007669"/>
    <property type="project" value="UniProtKB-KW"/>
</dbReference>
<dbReference type="Gene3D" id="3.30.565.10">
    <property type="entry name" value="Histidine kinase-like ATPase, C-terminal domain"/>
    <property type="match status" value="1"/>
</dbReference>
<evidence type="ECO:0000313" key="18">
    <source>
        <dbReference type="Proteomes" id="UP000193355"/>
    </source>
</evidence>
<dbReference type="GO" id="GO:0005737">
    <property type="term" value="C:cytoplasm"/>
    <property type="evidence" value="ECO:0007669"/>
    <property type="project" value="InterPro"/>
</dbReference>
<dbReference type="PROSITE" id="PS50894">
    <property type="entry name" value="HPT"/>
    <property type="match status" value="1"/>
</dbReference>
<keyword evidence="10" id="KW-0902">Two-component regulatory system</keyword>
<evidence type="ECO:0000256" key="8">
    <source>
        <dbReference type="ARBA" id="ARBA00022777"/>
    </source>
</evidence>
<evidence type="ECO:0000256" key="13">
    <source>
        <dbReference type="SAM" id="MobiDB-lite"/>
    </source>
</evidence>
<dbReference type="SUPFAM" id="SSF160246">
    <property type="entry name" value="EspE N-terminal domain-like"/>
    <property type="match status" value="1"/>
</dbReference>
<evidence type="ECO:0000256" key="9">
    <source>
        <dbReference type="ARBA" id="ARBA00022840"/>
    </source>
</evidence>
<dbReference type="InterPro" id="IPR002545">
    <property type="entry name" value="CheW-lke_dom"/>
</dbReference>
<keyword evidence="7" id="KW-0547">Nucleotide-binding</keyword>
<dbReference type="Pfam" id="PF01584">
    <property type="entry name" value="CheW"/>
    <property type="match status" value="1"/>
</dbReference>
<dbReference type="InterPro" id="IPR037006">
    <property type="entry name" value="CheA-like_homodim_sf"/>
</dbReference>
<dbReference type="SMART" id="SM00073">
    <property type="entry name" value="HPT"/>
    <property type="match status" value="1"/>
</dbReference>
<dbReference type="SMART" id="SM00387">
    <property type="entry name" value="HATPase_c"/>
    <property type="match status" value="1"/>
</dbReference>
<evidence type="ECO:0000259" key="15">
    <source>
        <dbReference type="PROSITE" id="PS50851"/>
    </source>
</evidence>
<dbReference type="InterPro" id="IPR036641">
    <property type="entry name" value="HPT_dom_sf"/>
</dbReference>
<dbReference type="InterPro" id="IPR036890">
    <property type="entry name" value="HATPase_C_sf"/>
</dbReference>
<dbReference type="Pfam" id="PF02895">
    <property type="entry name" value="H-kinase_dim"/>
    <property type="match status" value="1"/>
</dbReference>
<dbReference type="InterPro" id="IPR003594">
    <property type="entry name" value="HATPase_dom"/>
</dbReference>
<dbReference type="Pfam" id="PF01627">
    <property type="entry name" value="Hpt"/>
    <property type="match status" value="1"/>
</dbReference>
<dbReference type="SMART" id="SM00260">
    <property type="entry name" value="CheW"/>
    <property type="match status" value="1"/>
</dbReference>
<reference evidence="18" key="1">
    <citation type="submission" date="2017-04" db="EMBL/GenBank/DDBJ databases">
        <authorList>
            <person name="Varghese N."/>
            <person name="Submissions S."/>
        </authorList>
    </citation>
    <scope>NUCLEOTIDE SEQUENCE [LARGE SCALE GENOMIC DNA]</scope>
    <source>
        <strain evidence="18">USBA 82</strain>
    </source>
</reference>
<evidence type="ECO:0000256" key="6">
    <source>
        <dbReference type="ARBA" id="ARBA00022679"/>
    </source>
</evidence>
<evidence type="ECO:0000256" key="10">
    <source>
        <dbReference type="ARBA" id="ARBA00023012"/>
    </source>
</evidence>
<dbReference type="PROSITE" id="PS50851">
    <property type="entry name" value="CHEW"/>
    <property type="match status" value="1"/>
</dbReference>
<dbReference type="CDD" id="cd00088">
    <property type="entry name" value="HPT"/>
    <property type="match status" value="1"/>
</dbReference>
<comment type="catalytic activity">
    <reaction evidence="1">
        <text>ATP + protein L-histidine = ADP + protein N-phospho-L-histidine.</text>
        <dbReference type="EC" id="2.7.13.3"/>
    </reaction>
</comment>
<comment type="function">
    <text evidence="11">Involved in the transmission of sensory signals from the chemoreceptors to the flagellar motors. CheA is autophosphorylated; it can transfer its phosphate group to either CheB or CheY.</text>
</comment>
<dbReference type="InterPro" id="IPR036097">
    <property type="entry name" value="HisK_dim/P_sf"/>
</dbReference>
<feature type="domain" description="HPt" evidence="16">
    <location>
        <begin position="15"/>
        <end position="118"/>
    </location>
</feature>
<evidence type="ECO:0000256" key="4">
    <source>
        <dbReference type="ARBA" id="ARBA00022500"/>
    </source>
</evidence>
<keyword evidence="8 17" id="KW-0418">Kinase</keyword>
<dbReference type="Proteomes" id="UP000193355">
    <property type="component" value="Unassembled WGS sequence"/>
</dbReference>
<dbReference type="InterPro" id="IPR037257">
    <property type="entry name" value="T2SS_E_N_sf"/>
</dbReference>
<evidence type="ECO:0000256" key="5">
    <source>
        <dbReference type="ARBA" id="ARBA00022553"/>
    </source>
</evidence>
<dbReference type="InterPro" id="IPR036061">
    <property type="entry name" value="CheW-like_dom_sf"/>
</dbReference>
<feature type="region of interest" description="Disordered" evidence="13">
    <location>
        <begin position="204"/>
        <end position="237"/>
    </location>
</feature>
<dbReference type="InterPro" id="IPR005467">
    <property type="entry name" value="His_kinase_dom"/>
</dbReference>
<dbReference type="InterPro" id="IPR008207">
    <property type="entry name" value="Sig_transdc_His_kin_Hpt_dom"/>
</dbReference>
<dbReference type="AlphaFoldDB" id="A0A1X7J7E2"/>
<dbReference type="PANTHER" id="PTHR43395">
    <property type="entry name" value="SENSOR HISTIDINE KINASE CHEA"/>
    <property type="match status" value="1"/>
</dbReference>
<dbReference type="RefSeq" id="WP_085544258.1">
    <property type="nucleotide sequence ID" value="NZ_FXBB01000009.1"/>
</dbReference>
<gene>
    <name evidence="17" type="ORF">SAMN06275492_10937</name>
</gene>
<evidence type="ECO:0000256" key="11">
    <source>
        <dbReference type="ARBA" id="ARBA00035100"/>
    </source>
</evidence>
<dbReference type="Pfam" id="PF02518">
    <property type="entry name" value="HATPase_c"/>
    <property type="match status" value="1"/>
</dbReference>
<dbReference type="GO" id="GO:0006935">
    <property type="term" value="P:chemotaxis"/>
    <property type="evidence" value="ECO:0007669"/>
    <property type="project" value="UniProtKB-KW"/>
</dbReference>
<dbReference type="SUPFAM" id="SSF47384">
    <property type="entry name" value="Homodimeric domain of signal transducing histidine kinase"/>
    <property type="match status" value="1"/>
</dbReference>
<accession>A0A1X7J7E2</accession>
<dbReference type="SUPFAM" id="SSF47226">
    <property type="entry name" value="Histidine-containing phosphotransfer domain, HPT domain"/>
    <property type="match status" value="1"/>
</dbReference>
<dbReference type="FunFam" id="3.30.565.10:FF:000016">
    <property type="entry name" value="Chemotaxis protein CheA, putative"/>
    <property type="match status" value="1"/>
</dbReference>
<keyword evidence="4" id="KW-0145">Chemotaxis</keyword>
<dbReference type="SUPFAM" id="SSF50341">
    <property type="entry name" value="CheW-like"/>
    <property type="match status" value="1"/>
</dbReference>
<dbReference type="Gene3D" id="1.20.120.160">
    <property type="entry name" value="HPT domain"/>
    <property type="match status" value="1"/>
</dbReference>
<dbReference type="Gene3D" id="2.30.30.40">
    <property type="entry name" value="SH3 Domains"/>
    <property type="match status" value="1"/>
</dbReference>
<evidence type="ECO:0000256" key="2">
    <source>
        <dbReference type="ARBA" id="ARBA00012438"/>
    </source>
</evidence>
<dbReference type="SUPFAM" id="SSF55874">
    <property type="entry name" value="ATPase domain of HSP90 chaperone/DNA topoisomerase II/histidine kinase"/>
    <property type="match status" value="1"/>
</dbReference>
<keyword evidence="6" id="KW-0808">Transferase</keyword>
<dbReference type="EC" id="2.7.13.3" evidence="2"/>
<dbReference type="InterPro" id="IPR051315">
    <property type="entry name" value="Bact_Chemotaxis_CheA"/>
</dbReference>
<evidence type="ECO:0000256" key="7">
    <source>
        <dbReference type="ARBA" id="ARBA00022741"/>
    </source>
</evidence>
<sequence length="631" mass="69529">MANDPKDLVDDIIGGDEQDSEFLQDFLVETREHLSSIEIAALELESGGDMNIVHSIFRSFHTIKGLAGFVNQPLVQKIAHRTETVLDGCRKGTVPLGKAVVDGILASSDLISRICSDLNLLKDQGFTAQIEAHLRYMESKDWSEVEEPREKIPGKIGEVLISQGKLDREKVEALLKSQQEHHPDLKFGQVAVKEGAIAPDQVVQSLRSQETPQAPPEEKEVQEKPAATQQHHPTGDQVRIPTYKLDNLVNMLGELLITQSQVEQEAISRFGANDSLVSHLLRMSRITKEIQNTSMSLSMISLKTTLQKIQRIARDTVQELGKSVDFKVSGEETEIDRGVAEKILDPLVHLVKNAISHGIELPEDREAKGKPRTGTVSVDAYSKRGSVYIEISDDGKGLDPDLILHKAIEKKLADQSRNYSDDEILSFIFLPGFSTLQTANNISGRGVGMDVVRTEISKTGGKVEIKNSPGQGCSFVLKIPINMAVLNGTVLDILGEHYIIPTLNVKQILKPEEHQWISVGGKEIMLKVRESVIPMVPIAAIFDKEEQFDRELDGELMVLIELEHQIKALPVRSVIGRQEIVVKPLGKEFGSLEFVSGASILGDGKVSLILDVEALFRDGGESTWSNSAANI</sequence>
<evidence type="ECO:0000259" key="16">
    <source>
        <dbReference type="PROSITE" id="PS50894"/>
    </source>
</evidence>
<dbReference type="PROSITE" id="PS50109">
    <property type="entry name" value="HIS_KIN"/>
    <property type="match status" value="1"/>
</dbReference>